<organism evidence="2 3">
    <name type="scientific">Plenodomus tracheiphilus IPT5</name>
    <dbReference type="NCBI Taxonomy" id="1408161"/>
    <lineage>
        <taxon>Eukaryota</taxon>
        <taxon>Fungi</taxon>
        <taxon>Dikarya</taxon>
        <taxon>Ascomycota</taxon>
        <taxon>Pezizomycotina</taxon>
        <taxon>Dothideomycetes</taxon>
        <taxon>Pleosporomycetidae</taxon>
        <taxon>Pleosporales</taxon>
        <taxon>Pleosporineae</taxon>
        <taxon>Leptosphaeriaceae</taxon>
        <taxon>Plenodomus</taxon>
    </lineage>
</organism>
<dbReference type="AlphaFoldDB" id="A0A6A7B0U7"/>
<name>A0A6A7B0U7_9PLEO</name>
<dbReference type="Proteomes" id="UP000799423">
    <property type="component" value="Unassembled WGS sequence"/>
</dbReference>
<sequence>MCEHGGVHQATPFLAFSLCFPFPFSPPYASDLLLSAFPSLLPFSVLSNAYTKAKVLGLSNKLNQSDSVDLLRVRYSGCGPTPLAGFRFCVCGGFVCLFVCCGFGVCVCVCVLSTTMVFFCCAFL</sequence>
<keyword evidence="1" id="KW-0472">Membrane</keyword>
<protein>
    <submittedName>
        <fullName evidence="2">Uncharacterized protein</fullName>
    </submittedName>
</protein>
<gene>
    <name evidence="2" type="ORF">T440DRAFT_138268</name>
</gene>
<keyword evidence="3" id="KW-1185">Reference proteome</keyword>
<dbReference type="EMBL" id="MU006313">
    <property type="protein sequence ID" value="KAF2849130.1"/>
    <property type="molecule type" value="Genomic_DNA"/>
</dbReference>
<proteinExistence type="predicted"/>
<reference evidence="2" key="1">
    <citation type="submission" date="2020-01" db="EMBL/GenBank/DDBJ databases">
        <authorList>
            <consortium name="DOE Joint Genome Institute"/>
            <person name="Haridas S."/>
            <person name="Albert R."/>
            <person name="Binder M."/>
            <person name="Bloem J."/>
            <person name="Labutti K."/>
            <person name="Salamov A."/>
            <person name="Andreopoulos B."/>
            <person name="Baker S.E."/>
            <person name="Barry K."/>
            <person name="Bills G."/>
            <person name="Bluhm B.H."/>
            <person name="Cannon C."/>
            <person name="Castanera R."/>
            <person name="Culley D.E."/>
            <person name="Daum C."/>
            <person name="Ezra D."/>
            <person name="Gonzalez J.B."/>
            <person name="Henrissat B."/>
            <person name="Kuo A."/>
            <person name="Liang C."/>
            <person name="Lipzen A."/>
            <person name="Lutzoni F."/>
            <person name="Magnuson J."/>
            <person name="Mondo S."/>
            <person name="Nolan M."/>
            <person name="Ohm R."/>
            <person name="Pangilinan J."/>
            <person name="Park H.-J."/>
            <person name="Ramirez L."/>
            <person name="Alfaro M."/>
            <person name="Sun H."/>
            <person name="Tritt A."/>
            <person name="Yoshinaga Y."/>
            <person name="Zwiers L.-H."/>
            <person name="Turgeon B.G."/>
            <person name="Goodwin S.B."/>
            <person name="Spatafora J.W."/>
            <person name="Crous P.W."/>
            <person name="Grigoriev I.V."/>
        </authorList>
    </citation>
    <scope>NUCLEOTIDE SEQUENCE</scope>
    <source>
        <strain evidence="2">IPT5</strain>
    </source>
</reference>
<evidence type="ECO:0000313" key="3">
    <source>
        <dbReference type="Proteomes" id="UP000799423"/>
    </source>
</evidence>
<keyword evidence="1" id="KW-0812">Transmembrane</keyword>
<keyword evidence="1" id="KW-1133">Transmembrane helix</keyword>
<evidence type="ECO:0000313" key="2">
    <source>
        <dbReference type="EMBL" id="KAF2849130.1"/>
    </source>
</evidence>
<feature type="transmembrane region" description="Helical" evidence="1">
    <location>
        <begin position="94"/>
        <end position="119"/>
    </location>
</feature>
<evidence type="ECO:0000256" key="1">
    <source>
        <dbReference type="SAM" id="Phobius"/>
    </source>
</evidence>
<accession>A0A6A7B0U7</accession>